<keyword evidence="12" id="KW-1185">Reference proteome</keyword>
<dbReference type="FunFam" id="1.10.287.890:FF:000002">
    <property type="entry name" value="Adenylate isopentenyltransferase 5, chloroplastic"/>
    <property type="match status" value="1"/>
</dbReference>
<dbReference type="Gene3D" id="3.40.50.300">
    <property type="entry name" value="P-loop containing nucleotide triphosphate hydrolases"/>
    <property type="match status" value="1"/>
</dbReference>
<sequence length="342" mass="38838">MKRISMVMCRPATNRPLVDTYGGHLNMDLVMMNPRRQKEKIVVILGATGTGKSRLSIDIASRFPAEIVNSDKMQVYKGLDVVTNKITEDEQCGIPHHLLGTVPPDEDFTRADFCYEASLAIGSIGARSQLPVVVGGSNSYVEALVTNHEYYNYHFRSPMYDCCFLWVDVEMPVLHKYVCDRVDRMVQQGLVDEVREMFDPEADYSKGIRRAIGVPELDRYFRTKKFLNRQARARVLKEAIEEIKKNTCKLASRQREKIHRLWNLKGWSLHRLNATKVFHRRGEEADRVWDELVAGPGAAIVTEFLYKNAALVDSGGFTCDPLLGIRFPHAIETTITASTVAR</sequence>
<comment type="catalytic activity">
    <reaction evidence="8">
        <text>dimethylallyl diphosphate + ADP = N(6)-(dimethylallyl)adenosine 5'-diphosphate + diphosphate</text>
        <dbReference type="Rhea" id="RHEA:36327"/>
        <dbReference type="ChEBI" id="CHEBI:33019"/>
        <dbReference type="ChEBI" id="CHEBI:57623"/>
        <dbReference type="ChEBI" id="CHEBI:73533"/>
        <dbReference type="ChEBI" id="CHEBI:456216"/>
        <dbReference type="EC" id="2.5.1.112"/>
    </reaction>
</comment>
<dbReference type="EC" id="2.5.1.112" evidence="10"/>
<evidence type="ECO:0000256" key="8">
    <source>
        <dbReference type="ARBA" id="ARBA00052386"/>
    </source>
</evidence>
<dbReference type="GO" id="GO:0052622">
    <property type="term" value="F:ATP/ADP dimethylallyltransferase activity"/>
    <property type="evidence" value="ECO:0007669"/>
    <property type="project" value="UniProtKB-EC"/>
</dbReference>
<evidence type="ECO:0000256" key="7">
    <source>
        <dbReference type="ARBA" id="ARBA00051744"/>
    </source>
</evidence>
<evidence type="ECO:0000256" key="9">
    <source>
        <dbReference type="ARBA" id="ARBA00055191"/>
    </source>
</evidence>
<comment type="catalytic activity">
    <reaction evidence="7">
        <text>dimethylallyl diphosphate + ATP = N(6)-(dimethylallyl)adenosine 5'-triphosphate + diphosphate</text>
        <dbReference type="Rhea" id="RHEA:36331"/>
        <dbReference type="ChEBI" id="CHEBI:30616"/>
        <dbReference type="ChEBI" id="CHEBI:33019"/>
        <dbReference type="ChEBI" id="CHEBI:57623"/>
        <dbReference type="ChEBI" id="CHEBI:73532"/>
        <dbReference type="EC" id="2.5.1.112"/>
    </reaction>
</comment>
<dbReference type="STRING" id="22663.A0A2I0KQ34"/>
<protein>
    <recommendedName>
        <fullName evidence="10">adenylate dimethylallyltransferase (ADP/ATP-dependent)</fullName>
        <ecNumber evidence="10">2.5.1.112</ecNumber>
    </recommendedName>
</protein>
<dbReference type="GO" id="GO:0009691">
    <property type="term" value="P:cytokinin biosynthetic process"/>
    <property type="evidence" value="ECO:0007669"/>
    <property type="project" value="UniProtKB-KW"/>
</dbReference>
<comment type="similarity">
    <text evidence="1">Belongs to the IPP transferase family.</text>
</comment>
<keyword evidence="5" id="KW-0067">ATP-binding</keyword>
<dbReference type="EMBL" id="PGOL01000438">
    <property type="protein sequence ID" value="PKI70604.1"/>
    <property type="molecule type" value="Genomic_DNA"/>
</dbReference>
<dbReference type="GO" id="GO:0006400">
    <property type="term" value="P:tRNA modification"/>
    <property type="evidence" value="ECO:0007669"/>
    <property type="project" value="TreeGrafter"/>
</dbReference>
<dbReference type="Proteomes" id="UP000233551">
    <property type="component" value="Unassembled WGS sequence"/>
</dbReference>
<dbReference type="SUPFAM" id="SSF52540">
    <property type="entry name" value="P-loop containing nucleoside triphosphate hydrolases"/>
    <property type="match status" value="1"/>
</dbReference>
<dbReference type="GO" id="GO:0005524">
    <property type="term" value="F:ATP binding"/>
    <property type="evidence" value="ECO:0007669"/>
    <property type="project" value="UniProtKB-KW"/>
</dbReference>
<dbReference type="GeneID" id="116187119"/>
<dbReference type="GO" id="GO:0052381">
    <property type="term" value="F:tRNA dimethylallyltransferase activity"/>
    <property type="evidence" value="ECO:0007669"/>
    <property type="project" value="TreeGrafter"/>
</dbReference>
<dbReference type="InterPro" id="IPR027417">
    <property type="entry name" value="P-loop_NTPase"/>
</dbReference>
<dbReference type="GO" id="GO:0009824">
    <property type="term" value="F:AMP dimethylallyltransferase activity"/>
    <property type="evidence" value="ECO:0007669"/>
    <property type="project" value="UniProtKB-ARBA"/>
</dbReference>
<evidence type="ECO:0000256" key="5">
    <source>
        <dbReference type="ARBA" id="ARBA00022840"/>
    </source>
</evidence>
<keyword evidence="6" id="KW-0809">Transit peptide</keyword>
<dbReference type="OrthoDB" id="775260at2759"/>
<dbReference type="PANTHER" id="PTHR11088">
    <property type="entry name" value="TRNA DIMETHYLALLYLTRANSFERASE"/>
    <property type="match status" value="1"/>
</dbReference>
<comment type="function">
    <text evidence="9">Involved in cytokinin biosynthesis. Catalyzes the transfer of an isopentenyl group from dimethylallyl diphosphate (DMAPP) to ATP and ADP.</text>
</comment>
<dbReference type="PANTHER" id="PTHR11088:SF74">
    <property type="entry name" value="ADENYLATE ISOPENTENYLTRANSFERASE 5, CHLOROPLASTIC"/>
    <property type="match status" value="1"/>
</dbReference>
<evidence type="ECO:0000256" key="4">
    <source>
        <dbReference type="ARBA" id="ARBA00022741"/>
    </source>
</evidence>
<name>A0A2I0KQ34_PUNGR</name>
<gene>
    <name evidence="11" type="ORF">CRG98_009109</name>
</gene>
<dbReference type="Gene3D" id="1.10.287.890">
    <property type="entry name" value="Crystal structure of tRNA isopentenylpyrophosphate transferase (bh2366) domain"/>
    <property type="match status" value="1"/>
</dbReference>
<evidence type="ECO:0000256" key="6">
    <source>
        <dbReference type="ARBA" id="ARBA00022946"/>
    </source>
</evidence>
<comment type="caution">
    <text evidence="11">The sequence shown here is derived from an EMBL/GenBank/DDBJ whole genome shotgun (WGS) entry which is preliminary data.</text>
</comment>
<dbReference type="GO" id="GO:0005739">
    <property type="term" value="C:mitochondrion"/>
    <property type="evidence" value="ECO:0007669"/>
    <property type="project" value="TreeGrafter"/>
</dbReference>
<keyword evidence="3" id="KW-0203">Cytokinin biosynthesis</keyword>
<keyword evidence="4" id="KW-0547">Nucleotide-binding</keyword>
<evidence type="ECO:0000313" key="12">
    <source>
        <dbReference type="Proteomes" id="UP000233551"/>
    </source>
</evidence>
<evidence type="ECO:0000313" key="11">
    <source>
        <dbReference type="EMBL" id="PKI70604.1"/>
    </source>
</evidence>
<dbReference type="Pfam" id="PF01715">
    <property type="entry name" value="IPPT"/>
    <property type="match status" value="2"/>
</dbReference>
<evidence type="ECO:0000256" key="2">
    <source>
        <dbReference type="ARBA" id="ARBA00022679"/>
    </source>
</evidence>
<organism evidence="11 12">
    <name type="scientific">Punica granatum</name>
    <name type="common">Pomegranate</name>
    <dbReference type="NCBI Taxonomy" id="22663"/>
    <lineage>
        <taxon>Eukaryota</taxon>
        <taxon>Viridiplantae</taxon>
        <taxon>Streptophyta</taxon>
        <taxon>Embryophyta</taxon>
        <taxon>Tracheophyta</taxon>
        <taxon>Spermatophyta</taxon>
        <taxon>Magnoliopsida</taxon>
        <taxon>eudicotyledons</taxon>
        <taxon>Gunneridae</taxon>
        <taxon>Pentapetalae</taxon>
        <taxon>rosids</taxon>
        <taxon>malvids</taxon>
        <taxon>Myrtales</taxon>
        <taxon>Lythraceae</taxon>
        <taxon>Punica</taxon>
    </lineage>
</organism>
<accession>A0A2I0KQ34</accession>
<evidence type="ECO:0000256" key="10">
    <source>
        <dbReference type="ARBA" id="ARBA00066838"/>
    </source>
</evidence>
<reference evidence="11 12" key="1">
    <citation type="submission" date="2017-11" db="EMBL/GenBank/DDBJ databases">
        <title>De-novo sequencing of pomegranate (Punica granatum L.) genome.</title>
        <authorList>
            <person name="Akparov Z."/>
            <person name="Amiraslanov A."/>
            <person name="Hajiyeva S."/>
            <person name="Abbasov M."/>
            <person name="Kaur K."/>
            <person name="Hamwieh A."/>
            <person name="Solovyev V."/>
            <person name="Salamov A."/>
            <person name="Braich B."/>
            <person name="Kosarev P."/>
            <person name="Mahmoud A."/>
            <person name="Hajiyev E."/>
            <person name="Babayeva S."/>
            <person name="Izzatullayeva V."/>
            <person name="Mammadov A."/>
            <person name="Mammadov A."/>
            <person name="Sharifova S."/>
            <person name="Ojaghi J."/>
            <person name="Eynullazada K."/>
            <person name="Bayramov B."/>
            <person name="Abdulazimova A."/>
            <person name="Shahmuradov I."/>
        </authorList>
    </citation>
    <scope>NUCLEOTIDE SEQUENCE [LARGE SCALE GENOMIC DNA]</scope>
    <source>
        <strain evidence="12">cv. AG2017</strain>
        <tissue evidence="11">Leaf</tissue>
    </source>
</reference>
<keyword evidence="2" id="KW-0808">Transferase</keyword>
<dbReference type="AlphaFoldDB" id="A0A2I0KQ34"/>
<proteinExistence type="inferred from homology"/>
<evidence type="ECO:0000256" key="1">
    <source>
        <dbReference type="ARBA" id="ARBA00005842"/>
    </source>
</evidence>
<evidence type="ECO:0000256" key="3">
    <source>
        <dbReference type="ARBA" id="ARBA00022712"/>
    </source>
</evidence>
<dbReference type="InterPro" id="IPR039657">
    <property type="entry name" value="Dimethylallyltransferase"/>
</dbReference>